<dbReference type="SUPFAM" id="SSF51735">
    <property type="entry name" value="NAD(P)-binding Rossmann-fold domains"/>
    <property type="match status" value="1"/>
</dbReference>
<keyword evidence="2" id="KW-0521">NADP</keyword>
<evidence type="ECO:0000256" key="2">
    <source>
        <dbReference type="ARBA" id="ARBA00022857"/>
    </source>
</evidence>
<name>A0A6A6XF33_9PLEO</name>
<evidence type="ECO:0000313" key="5">
    <source>
        <dbReference type="Proteomes" id="UP000799757"/>
    </source>
</evidence>
<evidence type="ECO:0000313" key="4">
    <source>
        <dbReference type="EMBL" id="KAF2794515.1"/>
    </source>
</evidence>
<gene>
    <name evidence="4" type="ORF">K505DRAFT_303853</name>
</gene>
<reference evidence="4" key="1">
    <citation type="journal article" date="2020" name="Stud. Mycol.">
        <title>101 Dothideomycetes genomes: a test case for predicting lifestyles and emergence of pathogens.</title>
        <authorList>
            <person name="Haridas S."/>
            <person name="Albert R."/>
            <person name="Binder M."/>
            <person name="Bloem J."/>
            <person name="Labutti K."/>
            <person name="Salamov A."/>
            <person name="Andreopoulos B."/>
            <person name="Baker S."/>
            <person name="Barry K."/>
            <person name="Bills G."/>
            <person name="Bluhm B."/>
            <person name="Cannon C."/>
            <person name="Castanera R."/>
            <person name="Culley D."/>
            <person name="Daum C."/>
            <person name="Ezra D."/>
            <person name="Gonzalez J."/>
            <person name="Henrissat B."/>
            <person name="Kuo A."/>
            <person name="Liang C."/>
            <person name="Lipzen A."/>
            <person name="Lutzoni F."/>
            <person name="Magnuson J."/>
            <person name="Mondo S."/>
            <person name="Nolan M."/>
            <person name="Ohm R."/>
            <person name="Pangilinan J."/>
            <person name="Park H.-J."/>
            <person name="Ramirez L."/>
            <person name="Alfaro M."/>
            <person name="Sun H."/>
            <person name="Tritt A."/>
            <person name="Yoshinaga Y."/>
            <person name="Zwiers L.-H."/>
            <person name="Turgeon B."/>
            <person name="Goodwin S."/>
            <person name="Spatafora J."/>
            <person name="Crous P."/>
            <person name="Grigoriev I."/>
        </authorList>
    </citation>
    <scope>NUCLEOTIDE SEQUENCE</scope>
    <source>
        <strain evidence="4">CBS 109.77</strain>
    </source>
</reference>
<sequence length="257" mass="25988">MPYAPTSSMAGKVIAITGGASGIGLATAHLLASRGASLSLADVAEGGLQAASKAIKEKNDVEILTFALDVRKPEQVNAWIAETVSKFGKLNGAANIAGVIPKSIGVGGIAEMEAAEWDFIIGVNLTGVMHCMRAQMKAIADGGSIVNASSIAGLTGRPNNGAYAASKHGVIGLTKSAAKEIGARGVRVNSFAPGYIITPMTDAAAVTDGKTKGESTAVPLARHGVPEECASLVAFLLGDESTYITGATYSVDGGWNS</sequence>
<dbReference type="GO" id="GO:0016491">
    <property type="term" value="F:oxidoreductase activity"/>
    <property type="evidence" value="ECO:0007669"/>
    <property type="project" value="UniProtKB-KW"/>
</dbReference>
<keyword evidence="3" id="KW-0560">Oxidoreductase</keyword>
<dbReference type="Proteomes" id="UP000799757">
    <property type="component" value="Unassembled WGS sequence"/>
</dbReference>
<dbReference type="Gene3D" id="3.40.50.720">
    <property type="entry name" value="NAD(P)-binding Rossmann-like Domain"/>
    <property type="match status" value="1"/>
</dbReference>
<proteinExistence type="inferred from homology"/>
<dbReference type="PRINTS" id="PR00080">
    <property type="entry name" value="SDRFAMILY"/>
</dbReference>
<accession>A0A6A6XF33</accession>
<dbReference type="PANTHER" id="PTHR24321">
    <property type="entry name" value="DEHYDROGENASES, SHORT CHAIN"/>
    <property type="match status" value="1"/>
</dbReference>
<evidence type="ECO:0000256" key="1">
    <source>
        <dbReference type="ARBA" id="ARBA00006484"/>
    </source>
</evidence>
<keyword evidence="5" id="KW-1185">Reference proteome</keyword>
<dbReference type="Pfam" id="PF13561">
    <property type="entry name" value="adh_short_C2"/>
    <property type="match status" value="1"/>
</dbReference>
<dbReference type="AlphaFoldDB" id="A0A6A6XF33"/>
<dbReference type="FunFam" id="3.40.50.720:FF:000084">
    <property type="entry name" value="Short-chain dehydrogenase reductase"/>
    <property type="match status" value="1"/>
</dbReference>
<comment type="similarity">
    <text evidence="1">Belongs to the short-chain dehydrogenases/reductases (SDR) family.</text>
</comment>
<dbReference type="PROSITE" id="PS00061">
    <property type="entry name" value="ADH_SHORT"/>
    <property type="match status" value="1"/>
</dbReference>
<protein>
    <submittedName>
        <fullName evidence="4">ABA4 protein</fullName>
    </submittedName>
</protein>
<dbReference type="PANTHER" id="PTHR24321:SF8">
    <property type="entry name" value="ESTRADIOL 17-BETA-DEHYDROGENASE 8-RELATED"/>
    <property type="match status" value="1"/>
</dbReference>
<dbReference type="EMBL" id="MU001888">
    <property type="protein sequence ID" value="KAF2794515.1"/>
    <property type="molecule type" value="Genomic_DNA"/>
</dbReference>
<dbReference type="PRINTS" id="PR00081">
    <property type="entry name" value="GDHRDH"/>
</dbReference>
<evidence type="ECO:0000256" key="3">
    <source>
        <dbReference type="ARBA" id="ARBA00023002"/>
    </source>
</evidence>
<dbReference type="InterPro" id="IPR036291">
    <property type="entry name" value="NAD(P)-bd_dom_sf"/>
</dbReference>
<organism evidence="4 5">
    <name type="scientific">Melanomma pulvis-pyrius CBS 109.77</name>
    <dbReference type="NCBI Taxonomy" id="1314802"/>
    <lineage>
        <taxon>Eukaryota</taxon>
        <taxon>Fungi</taxon>
        <taxon>Dikarya</taxon>
        <taxon>Ascomycota</taxon>
        <taxon>Pezizomycotina</taxon>
        <taxon>Dothideomycetes</taxon>
        <taxon>Pleosporomycetidae</taxon>
        <taxon>Pleosporales</taxon>
        <taxon>Melanommataceae</taxon>
        <taxon>Melanomma</taxon>
    </lineage>
</organism>
<dbReference type="InterPro" id="IPR002347">
    <property type="entry name" value="SDR_fam"/>
</dbReference>
<dbReference type="InterPro" id="IPR020904">
    <property type="entry name" value="Sc_DH/Rdtase_CS"/>
</dbReference>
<dbReference type="OrthoDB" id="1669814at2759"/>